<sequence>MLSAMAQCRMQIEKCKIAFCQIGTLARWNWELGTGNWEFLFSVFYFLNCIL</sequence>
<dbReference type="AlphaFoldDB" id="A0A7U4QLP6"/>
<dbReference type="Proteomes" id="UP000070560">
    <property type="component" value="Chromosome"/>
</dbReference>
<accession>A0A7U4QLP6</accession>
<proteinExistence type="predicted"/>
<dbReference type="KEGG" id="daw:HS1_001853"/>
<keyword evidence="2" id="KW-1185">Reference proteome</keyword>
<evidence type="ECO:0000313" key="2">
    <source>
        <dbReference type="Proteomes" id="UP000070560"/>
    </source>
</evidence>
<organism evidence="1 2">
    <name type="scientific">Desulfofervidus auxilii</name>
    <dbReference type="NCBI Taxonomy" id="1621989"/>
    <lineage>
        <taxon>Bacteria</taxon>
        <taxon>Pseudomonadati</taxon>
        <taxon>Thermodesulfobacteriota</taxon>
        <taxon>Candidatus Desulfofervidia</taxon>
        <taxon>Candidatus Desulfofervidales</taxon>
        <taxon>Candidatus Desulfofervidaceae</taxon>
        <taxon>Candidatus Desulfofervidus</taxon>
    </lineage>
</organism>
<gene>
    <name evidence="1" type="ORF">HS1_001853</name>
</gene>
<name>A0A7U4QLP6_DESA2</name>
<dbReference type="EMBL" id="CP013015">
    <property type="protein sequence ID" value="AMM41647.1"/>
    <property type="molecule type" value="Genomic_DNA"/>
</dbReference>
<protein>
    <submittedName>
        <fullName evidence="1">Uncharacterized protein</fullName>
    </submittedName>
</protein>
<evidence type="ECO:0000313" key="1">
    <source>
        <dbReference type="EMBL" id="AMM41647.1"/>
    </source>
</evidence>
<reference evidence="1 2" key="1">
    <citation type="submission" date="2015-10" db="EMBL/GenBank/DDBJ databases">
        <title>Candidatus Desulfofervidus auxilii, a hydrogenotrophic sulfate-reducing bacterium involved in the thermophilic anaerobic oxidation of methane.</title>
        <authorList>
            <person name="Krukenberg V."/>
            <person name="Richter M."/>
            <person name="Wegener G."/>
        </authorList>
    </citation>
    <scope>NUCLEOTIDE SEQUENCE [LARGE SCALE GENOMIC DNA]</scope>
    <source>
        <strain evidence="1 2">HS1</strain>
    </source>
</reference>